<sequence length="233" mass="25619">MTKVSSQRREPARSLFGHYRELQPEHGLVVEPPSPSLTSRAAAPLPDYATSAAAGPRSTSAVVTATIHLLHTPSSWRRSASQPSFGPSSESSGFMPRHRRLLQSRLSRLNSSSLLHSLVKFLGVENDEEEIFGSCTPFFRMRVPFSFELVCLTPFGRHQVLSPKKRSGWPAERERAADHLFGPRSWAWSWLTGRARGLDEWPEGGSISSFLTSISSSISNSSPSAVPRSVYGG</sequence>
<reference evidence="2 3" key="1">
    <citation type="submission" date="2024-06" db="EMBL/GenBank/DDBJ databases">
        <title>A chromosome level genome sequence of Diviner's sage (Salvia divinorum).</title>
        <authorList>
            <person name="Ford S.A."/>
            <person name="Ro D.-K."/>
            <person name="Ness R.W."/>
            <person name="Phillips M.A."/>
        </authorList>
    </citation>
    <scope>NUCLEOTIDE SEQUENCE [LARGE SCALE GENOMIC DNA]</scope>
    <source>
        <strain evidence="2">SAF-2024a</strain>
        <tissue evidence="2">Leaf</tissue>
    </source>
</reference>
<dbReference type="AlphaFoldDB" id="A0ABD1GGT1"/>
<feature type="compositionally biased region" description="Low complexity" evidence="1">
    <location>
        <begin position="79"/>
        <end position="94"/>
    </location>
</feature>
<name>A0ABD1GGT1_SALDI</name>
<feature type="compositionally biased region" description="Basic and acidic residues" evidence="1">
    <location>
        <begin position="7"/>
        <end position="24"/>
    </location>
</feature>
<accession>A0ABD1GGT1</accession>
<comment type="caution">
    <text evidence="2">The sequence shown here is derived from an EMBL/GenBank/DDBJ whole genome shotgun (WGS) entry which is preliminary data.</text>
</comment>
<evidence type="ECO:0000313" key="3">
    <source>
        <dbReference type="Proteomes" id="UP001567538"/>
    </source>
</evidence>
<gene>
    <name evidence="2" type="ORF">AAHA92_20320</name>
</gene>
<protein>
    <submittedName>
        <fullName evidence="2">Uncharacterized protein</fullName>
    </submittedName>
</protein>
<feature type="region of interest" description="Disordered" evidence="1">
    <location>
        <begin position="1"/>
        <end position="43"/>
    </location>
</feature>
<feature type="region of interest" description="Disordered" evidence="1">
    <location>
        <begin position="74"/>
        <end position="95"/>
    </location>
</feature>
<dbReference type="EMBL" id="JBEAFC010000008">
    <property type="protein sequence ID" value="KAL1543331.1"/>
    <property type="molecule type" value="Genomic_DNA"/>
</dbReference>
<organism evidence="2 3">
    <name type="scientific">Salvia divinorum</name>
    <name type="common">Maria pastora</name>
    <name type="synonym">Diviner's sage</name>
    <dbReference type="NCBI Taxonomy" id="28513"/>
    <lineage>
        <taxon>Eukaryota</taxon>
        <taxon>Viridiplantae</taxon>
        <taxon>Streptophyta</taxon>
        <taxon>Embryophyta</taxon>
        <taxon>Tracheophyta</taxon>
        <taxon>Spermatophyta</taxon>
        <taxon>Magnoliopsida</taxon>
        <taxon>eudicotyledons</taxon>
        <taxon>Gunneridae</taxon>
        <taxon>Pentapetalae</taxon>
        <taxon>asterids</taxon>
        <taxon>lamiids</taxon>
        <taxon>Lamiales</taxon>
        <taxon>Lamiaceae</taxon>
        <taxon>Nepetoideae</taxon>
        <taxon>Mentheae</taxon>
        <taxon>Salviinae</taxon>
        <taxon>Salvia</taxon>
        <taxon>Salvia subgen. Calosphace</taxon>
    </lineage>
</organism>
<evidence type="ECO:0000313" key="2">
    <source>
        <dbReference type="EMBL" id="KAL1543331.1"/>
    </source>
</evidence>
<keyword evidence="3" id="KW-1185">Reference proteome</keyword>
<proteinExistence type="predicted"/>
<dbReference type="Proteomes" id="UP001567538">
    <property type="component" value="Unassembled WGS sequence"/>
</dbReference>
<evidence type="ECO:0000256" key="1">
    <source>
        <dbReference type="SAM" id="MobiDB-lite"/>
    </source>
</evidence>